<reference evidence="1 2" key="1">
    <citation type="submission" date="2024-01" db="EMBL/GenBank/DDBJ databases">
        <title>Genome assemblies of Stephania.</title>
        <authorList>
            <person name="Yang L."/>
        </authorList>
    </citation>
    <scope>NUCLEOTIDE SEQUENCE [LARGE SCALE GENOMIC DNA]</scope>
    <source>
        <strain evidence="1">YNDBR</strain>
        <tissue evidence="1">Leaf</tissue>
    </source>
</reference>
<gene>
    <name evidence="1" type="ORF">Syun_013456</name>
</gene>
<sequence>MFFSSNVNDQLEGIIREVIGIQKDLEIINHLGLPSFIEMAKCDIFKFLKDRL</sequence>
<accession>A0AAP0PAZ1</accession>
<evidence type="ECO:0000313" key="1">
    <source>
        <dbReference type="EMBL" id="KAK9134126.1"/>
    </source>
</evidence>
<dbReference type="AlphaFoldDB" id="A0AAP0PAZ1"/>
<keyword evidence="2" id="KW-1185">Reference proteome</keyword>
<dbReference type="EMBL" id="JBBNAF010000006">
    <property type="protein sequence ID" value="KAK9134126.1"/>
    <property type="molecule type" value="Genomic_DNA"/>
</dbReference>
<name>A0AAP0PAZ1_9MAGN</name>
<proteinExistence type="predicted"/>
<comment type="caution">
    <text evidence="1">The sequence shown here is derived from an EMBL/GenBank/DDBJ whole genome shotgun (WGS) entry which is preliminary data.</text>
</comment>
<dbReference type="Proteomes" id="UP001420932">
    <property type="component" value="Unassembled WGS sequence"/>
</dbReference>
<organism evidence="1 2">
    <name type="scientific">Stephania yunnanensis</name>
    <dbReference type="NCBI Taxonomy" id="152371"/>
    <lineage>
        <taxon>Eukaryota</taxon>
        <taxon>Viridiplantae</taxon>
        <taxon>Streptophyta</taxon>
        <taxon>Embryophyta</taxon>
        <taxon>Tracheophyta</taxon>
        <taxon>Spermatophyta</taxon>
        <taxon>Magnoliopsida</taxon>
        <taxon>Ranunculales</taxon>
        <taxon>Menispermaceae</taxon>
        <taxon>Menispermoideae</taxon>
        <taxon>Cissampelideae</taxon>
        <taxon>Stephania</taxon>
    </lineage>
</organism>
<evidence type="ECO:0000313" key="2">
    <source>
        <dbReference type="Proteomes" id="UP001420932"/>
    </source>
</evidence>
<protein>
    <submittedName>
        <fullName evidence="1">Uncharacterized protein</fullName>
    </submittedName>
</protein>